<dbReference type="RefSeq" id="WP_220634242.1">
    <property type="nucleotide sequence ID" value="NZ_CAJQUM010000001.1"/>
</dbReference>
<dbReference type="PIRSF" id="PIRSF000371">
    <property type="entry name" value="PFL_act_enz"/>
    <property type="match status" value="1"/>
</dbReference>
<keyword evidence="5" id="KW-0479">Metal-binding</keyword>
<dbReference type="InterPro" id="IPR012839">
    <property type="entry name" value="Organic_radical_activase"/>
</dbReference>
<dbReference type="InterPro" id="IPR001989">
    <property type="entry name" value="Radical_activat_CS"/>
</dbReference>
<evidence type="ECO:0000256" key="7">
    <source>
        <dbReference type="ARBA" id="ARBA00023004"/>
    </source>
</evidence>
<evidence type="ECO:0000256" key="2">
    <source>
        <dbReference type="ARBA" id="ARBA00009777"/>
    </source>
</evidence>
<evidence type="ECO:0000313" key="11">
    <source>
        <dbReference type="EMBL" id="CAG4882137.1"/>
    </source>
</evidence>
<feature type="domain" description="Radical SAM core" evidence="10">
    <location>
        <begin position="15"/>
        <end position="305"/>
    </location>
</feature>
<dbReference type="PROSITE" id="PS01087">
    <property type="entry name" value="RADICAL_ACTIVATING"/>
    <property type="match status" value="1"/>
</dbReference>
<dbReference type="PANTHER" id="PTHR30352">
    <property type="entry name" value="PYRUVATE FORMATE-LYASE-ACTIVATING ENZYME"/>
    <property type="match status" value="1"/>
</dbReference>
<dbReference type="GO" id="GO:0016491">
    <property type="term" value="F:oxidoreductase activity"/>
    <property type="evidence" value="ECO:0007669"/>
    <property type="project" value="UniProtKB-KW"/>
</dbReference>
<dbReference type="PROSITE" id="PS00198">
    <property type="entry name" value="4FE4S_FER_1"/>
    <property type="match status" value="1"/>
</dbReference>
<keyword evidence="3" id="KW-0004">4Fe-4S</keyword>
<dbReference type="NCBIfam" id="TIGR02494">
    <property type="entry name" value="PFLE_PFLC"/>
    <property type="match status" value="1"/>
</dbReference>
<proteinExistence type="inferred from homology"/>
<comment type="similarity">
    <text evidence="2">Belongs to the organic radical-activating enzymes family.</text>
</comment>
<evidence type="ECO:0000259" key="10">
    <source>
        <dbReference type="PROSITE" id="PS51918"/>
    </source>
</evidence>
<name>A0A916J455_9PROT</name>
<evidence type="ECO:0000259" key="9">
    <source>
        <dbReference type="PROSITE" id="PS51379"/>
    </source>
</evidence>
<dbReference type="AlphaFoldDB" id="A0A916J455"/>
<evidence type="ECO:0000256" key="5">
    <source>
        <dbReference type="ARBA" id="ARBA00022723"/>
    </source>
</evidence>
<evidence type="ECO:0000256" key="4">
    <source>
        <dbReference type="ARBA" id="ARBA00022691"/>
    </source>
</evidence>
<keyword evidence="6 11" id="KW-0560">Oxidoreductase</keyword>
<comment type="cofactor">
    <cofactor evidence="1">
        <name>[4Fe-4S] cluster</name>
        <dbReference type="ChEBI" id="CHEBI:49883"/>
    </cofactor>
</comment>
<organism evidence="11 13">
    <name type="scientific">Georgfuchsia toluolica</name>
    <dbReference type="NCBI Taxonomy" id="424218"/>
    <lineage>
        <taxon>Bacteria</taxon>
        <taxon>Pseudomonadati</taxon>
        <taxon>Pseudomonadota</taxon>
        <taxon>Betaproteobacteria</taxon>
        <taxon>Nitrosomonadales</taxon>
        <taxon>Sterolibacteriaceae</taxon>
        <taxon>Georgfuchsia</taxon>
    </lineage>
</organism>
<dbReference type="InterPro" id="IPR017896">
    <property type="entry name" value="4Fe4S_Fe-S-bd"/>
</dbReference>
<dbReference type="Gene3D" id="3.30.70.20">
    <property type="match status" value="1"/>
</dbReference>
<dbReference type="PROSITE" id="PS51379">
    <property type="entry name" value="4FE4S_FER_2"/>
    <property type="match status" value="2"/>
</dbReference>
<dbReference type="SUPFAM" id="SSF54862">
    <property type="entry name" value="4Fe-4S ferredoxins"/>
    <property type="match status" value="1"/>
</dbReference>
<dbReference type="EMBL" id="CAJQUM010000002">
    <property type="protein sequence ID" value="CAG4885445.1"/>
    <property type="molecule type" value="Genomic_DNA"/>
</dbReference>
<dbReference type="GO" id="GO:0046872">
    <property type="term" value="F:metal ion binding"/>
    <property type="evidence" value="ECO:0007669"/>
    <property type="project" value="UniProtKB-KW"/>
</dbReference>
<dbReference type="InterPro" id="IPR034457">
    <property type="entry name" value="Organic_radical-activating"/>
</dbReference>
<dbReference type="EMBL" id="CAJQUM010000001">
    <property type="protein sequence ID" value="CAG4882137.1"/>
    <property type="molecule type" value="Genomic_DNA"/>
</dbReference>
<dbReference type="InterPro" id="IPR013785">
    <property type="entry name" value="Aldolase_TIM"/>
</dbReference>
<evidence type="ECO:0000313" key="13">
    <source>
        <dbReference type="Proteomes" id="UP000742786"/>
    </source>
</evidence>
<evidence type="ECO:0000256" key="6">
    <source>
        <dbReference type="ARBA" id="ARBA00023002"/>
    </source>
</evidence>
<dbReference type="SFLD" id="SFLDS00029">
    <property type="entry name" value="Radical_SAM"/>
    <property type="match status" value="1"/>
</dbReference>
<dbReference type="Pfam" id="PF13237">
    <property type="entry name" value="Fer4_10"/>
    <property type="match status" value="1"/>
</dbReference>
<dbReference type="Gene3D" id="3.20.20.70">
    <property type="entry name" value="Aldolase class I"/>
    <property type="match status" value="1"/>
</dbReference>
<dbReference type="InterPro" id="IPR023880">
    <property type="entry name" value="Benzylsucc_Synthase_activating"/>
</dbReference>
<evidence type="ECO:0000256" key="3">
    <source>
        <dbReference type="ARBA" id="ARBA00022485"/>
    </source>
</evidence>
<dbReference type="SFLD" id="SFLDG01066">
    <property type="entry name" value="organic_radical-activating_enz"/>
    <property type="match status" value="1"/>
</dbReference>
<keyword evidence="4" id="KW-0949">S-adenosyl-L-methionine</keyword>
<reference evidence="11" key="1">
    <citation type="submission" date="2021-04" db="EMBL/GenBank/DDBJ databases">
        <authorList>
            <person name="Hornung B."/>
        </authorList>
    </citation>
    <scope>NUCLEOTIDE SEQUENCE</scope>
    <source>
        <strain evidence="11">G5G6</strain>
    </source>
</reference>
<evidence type="ECO:0000313" key="12">
    <source>
        <dbReference type="EMBL" id="CAG4885445.1"/>
    </source>
</evidence>
<dbReference type="InterPro" id="IPR007197">
    <property type="entry name" value="rSAM"/>
</dbReference>
<sequence>MKIPLITEIQRFSLQDGPGFRTTVFLKGCPLKCPWCHNPETQRPTKEFYYNQARCVSCGRCVAVCPSGASSLVQGPGKDLVLQLDRSKCINCMRCVAVCLTEARESVGKTMSMEDILQEVLSDEPFYRNSGGGVTISGGDPLLYPAFTLGLAKRIKQRNVHVAIETSCFPKSWKTIQPLLNFVDLFIVDLKSMNPQKHADVIGWPLKPILDNIERLIESHAHVRIHIPVIPGFNDSQQDFDDYIAYLSQYSKQLEGVDILNYHVYGEGKYISLGREKEYQYMGVKENPPEKVLPLARGLKLAGISSVTIGGLVGITESRNTSSRDAGMQCVA</sequence>
<dbReference type="Pfam" id="PF04055">
    <property type="entry name" value="Radical_SAM"/>
    <property type="match status" value="1"/>
</dbReference>
<dbReference type="CDD" id="cd01335">
    <property type="entry name" value="Radical_SAM"/>
    <property type="match status" value="1"/>
</dbReference>
<keyword evidence="13" id="KW-1185">Reference proteome</keyword>
<dbReference type="EC" id="1.97.1.-" evidence="11"/>
<dbReference type="Proteomes" id="UP000742786">
    <property type="component" value="Unassembled WGS sequence"/>
</dbReference>
<evidence type="ECO:0000256" key="1">
    <source>
        <dbReference type="ARBA" id="ARBA00001966"/>
    </source>
</evidence>
<keyword evidence="7" id="KW-0408">Iron</keyword>
<dbReference type="SUPFAM" id="SSF102114">
    <property type="entry name" value="Radical SAM enzymes"/>
    <property type="match status" value="1"/>
</dbReference>
<dbReference type="NCBIfam" id="TIGR04003">
    <property type="entry name" value="rSAM_BssD"/>
    <property type="match status" value="1"/>
</dbReference>
<accession>A0A916J455</accession>
<protein>
    <submittedName>
        <fullName evidence="11">Benzylsuccinate synthase activating enzyme</fullName>
        <ecNumber evidence="11">1.97.1.-</ecNumber>
    </submittedName>
</protein>
<comment type="caution">
    <text evidence="11">The sequence shown here is derived from an EMBL/GenBank/DDBJ whole genome shotgun (WGS) entry which is preliminary data.</text>
</comment>
<dbReference type="PROSITE" id="PS51918">
    <property type="entry name" value="RADICAL_SAM"/>
    <property type="match status" value="1"/>
</dbReference>
<dbReference type="SFLD" id="SFLDG01118">
    <property type="entry name" value="activating_enzymes__group_2"/>
    <property type="match status" value="1"/>
</dbReference>
<dbReference type="InterPro" id="IPR017900">
    <property type="entry name" value="4Fe4S_Fe_S_CS"/>
</dbReference>
<dbReference type="GO" id="GO:0051539">
    <property type="term" value="F:4 iron, 4 sulfur cluster binding"/>
    <property type="evidence" value="ECO:0007669"/>
    <property type="project" value="UniProtKB-KW"/>
</dbReference>
<dbReference type="PANTHER" id="PTHR30352:SF4">
    <property type="entry name" value="PYRUVATE FORMATE-LYASE 2-ACTIVATING ENZYME"/>
    <property type="match status" value="1"/>
</dbReference>
<evidence type="ECO:0000256" key="8">
    <source>
        <dbReference type="ARBA" id="ARBA00023014"/>
    </source>
</evidence>
<keyword evidence="8" id="KW-0411">Iron-sulfur</keyword>
<gene>
    <name evidence="11" type="primary">bssD</name>
    <name evidence="11" type="ORF">GTOL_10019</name>
    <name evidence="12" type="ORF">GTOL_20019</name>
</gene>
<dbReference type="InterPro" id="IPR058240">
    <property type="entry name" value="rSAM_sf"/>
</dbReference>
<feature type="domain" description="4Fe-4S ferredoxin-type" evidence="9">
    <location>
        <begin position="80"/>
        <end position="109"/>
    </location>
</feature>
<feature type="domain" description="4Fe-4S ferredoxin-type" evidence="9">
    <location>
        <begin position="46"/>
        <end position="75"/>
    </location>
</feature>
<dbReference type="InterPro" id="IPR040074">
    <property type="entry name" value="BssD/PflA/YjjW"/>
</dbReference>